<organism evidence="3 4">
    <name type="scientific">Polarella glacialis</name>
    <name type="common">Dinoflagellate</name>
    <dbReference type="NCBI Taxonomy" id="89957"/>
    <lineage>
        <taxon>Eukaryota</taxon>
        <taxon>Sar</taxon>
        <taxon>Alveolata</taxon>
        <taxon>Dinophyceae</taxon>
        <taxon>Suessiales</taxon>
        <taxon>Suessiaceae</taxon>
        <taxon>Polarella</taxon>
    </lineage>
</organism>
<feature type="region of interest" description="Disordered" evidence="1">
    <location>
        <begin position="405"/>
        <end position="428"/>
    </location>
</feature>
<reference evidence="3" key="1">
    <citation type="submission" date="2021-02" db="EMBL/GenBank/DDBJ databases">
        <authorList>
            <person name="Dougan E. K."/>
            <person name="Rhodes N."/>
            <person name="Thang M."/>
            <person name="Chan C."/>
        </authorList>
    </citation>
    <scope>NUCLEOTIDE SEQUENCE</scope>
</reference>
<feature type="transmembrane region" description="Helical" evidence="2">
    <location>
        <begin position="163"/>
        <end position="183"/>
    </location>
</feature>
<accession>A0A813K9S1</accession>
<evidence type="ECO:0000256" key="2">
    <source>
        <dbReference type="SAM" id="Phobius"/>
    </source>
</evidence>
<keyword evidence="2" id="KW-0812">Transmembrane</keyword>
<keyword evidence="2" id="KW-1133">Transmembrane helix</keyword>
<feature type="transmembrane region" description="Helical" evidence="2">
    <location>
        <begin position="318"/>
        <end position="340"/>
    </location>
</feature>
<evidence type="ECO:0008006" key="5">
    <source>
        <dbReference type="Google" id="ProtNLM"/>
    </source>
</evidence>
<keyword evidence="2" id="KW-0472">Membrane</keyword>
<dbReference type="EMBL" id="CAJNNW010028794">
    <property type="protein sequence ID" value="CAE8697682.1"/>
    <property type="molecule type" value="Genomic_DNA"/>
</dbReference>
<sequence length="428" mass="46437">MAALGSRQPSPGDAAHGGNQPSASREGSAHGLLCYAQVVRDYSQDSNLSEELQQMVRRCGWVAPFLLLLAALFVQSAGLYVATCDYVRRIDEVSGSAVGLGAGELRTLESLALEDPAARLLRSSKLAQSLEGFLAPELCVDLLSSLVILIWLAWVVSSQDLRLWTRLLFAGSVLATLKGFLAWSTVFPDAAGMAGCKSRLGEDGLMYYRQLNLGESIGPLQALQDVLLLTVRGLWMMGRSAHQHICADSVFSTSTSSCALFSLGLYDAVREVCRHSELRPERRATVLSLTGVLLLVVILADLAMAVSSRQHYAIDVLLALPLTLLVYGNPAVALATDYWVQANSPEKLGEFVGSSADPVRSSEVTVAPCCLPFCCYGGLYHLQEQTGQPQLPSWTEERQQQHLRTKSELSAALGRAQERRQNLEADIK</sequence>
<evidence type="ECO:0000313" key="3">
    <source>
        <dbReference type="EMBL" id="CAE8697682.1"/>
    </source>
</evidence>
<gene>
    <name evidence="3" type="ORF">PGLA2088_LOCUS30404</name>
</gene>
<dbReference type="AlphaFoldDB" id="A0A813K9S1"/>
<protein>
    <recommendedName>
        <fullName evidence="5">Sphingomyelin synthase-like domain-containing protein</fullName>
    </recommendedName>
</protein>
<feature type="region of interest" description="Disordered" evidence="1">
    <location>
        <begin position="1"/>
        <end position="27"/>
    </location>
</feature>
<feature type="transmembrane region" description="Helical" evidence="2">
    <location>
        <begin position="61"/>
        <end position="82"/>
    </location>
</feature>
<name>A0A813K9S1_POLGL</name>
<comment type="caution">
    <text evidence="3">The sequence shown here is derived from an EMBL/GenBank/DDBJ whole genome shotgun (WGS) entry which is preliminary data.</text>
</comment>
<evidence type="ECO:0000313" key="4">
    <source>
        <dbReference type="Proteomes" id="UP000626109"/>
    </source>
</evidence>
<feature type="transmembrane region" description="Helical" evidence="2">
    <location>
        <begin position="284"/>
        <end position="306"/>
    </location>
</feature>
<proteinExistence type="predicted"/>
<dbReference type="Proteomes" id="UP000626109">
    <property type="component" value="Unassembled WGS sequence"/>
</dbReference>
<feature type="compositionally biased region" description="Basic and acidic residues" evidence="1">
    <location>
        <begin position="416"/>
        <end position="428"/>
    </location>
</feature>
<feature type="transmembrane region" description="Helical" evidence="2">
    <location>
        <begin position="138"/>
        <end position="157"/>
    </location>
</feature>
<feature type="non-terminal residue" evidence="3">
    <location>
        <position position="428"/>
    </location>
</feature>
<evidence type="ECO:0000256" key="1">
    <source>
        <dbReference type="SAM" id="MobiDB-lite"/>
    </source>
</evidence>